<gene>
    <name evidence="1" type="ORF">PCASD_13728</name>
</gene>
<organism evidence="1 2">
    <name type="scientific">Puccinia coronata f. sp. avenae</name>
    <dbReference type="NCBI Taxonomy" id="200324"/>
    <lineage>
        <taxon>Eukaryota</taxon>
        <taxon>Fungi</taxon>
        <taxon>Dikarya</taxon>
        <taxon>Basidiomycota</taxon>
        <taxon>Pucciniomycotina</taxon>
        <taxon>Pucciniomycetes</taxon>
        <taxon>Pucciniales</taxon>
        <taxon>Pucciniaceae</taxon>
        <taxon>Puccinia</taxon>
    </lineage>
</organism>
<protein>
    <submittedName>
        <fullName evidence="1">Uncharacterized protein</fullName>
    </submittedName>
</protein>
<dbReference type="Proteomes" id="UP000235392">
    <property type="component" value="Unassembled WGS sequence"/>
</dbReference>
<evidence type="ECO:0000313" key="2">
    <source>
        <dbReference type="Proteomes" id="UP000235392"/>
    </source>
</evidence>
<comment type="caution">
    <text evidence="1">The sequence shown here is derived from an EMBL/GenBank/DDBJ whole genome shotgun (WGS) entry which is preliminary data.</text>
</comment>
<evidence type="ECO:0000313" key="1">
    <source>
        <dbReference type="EMBL" id="PLW22702.1"/>
    </source>
</evidence>
<dbReference type="InterPro" id="IPR052980">
    <property type="entry name" value="Crinkler_effector"/>
</dbReference>
<proteinExistence type="predicted"/>
<dbReference type="EMBL" id="PGCI01000655">
    <property type="protein sequence ID" value="PLW22702.1"/>
    <property type="molecule type" value="Genomic_DNA"/>
</dbReference>
<reference evidence="1 2" key="1">
    <citation type="submission" date="2017-11" db="EMBL/GenBank/DDBJ databases">
        <title>De novo assembly and phasing of dikaryotic genomes from two isolates of Puccinia coronata f. sp. avenae, the causal agent of oat crown rust.</title>
        <authorList>
            <person name="Miller M.E."/>
            <person name="Zhang Y."/>
            <person name="Omidvar V."/>
            <person name="Sperschneider J."/>
            <person name="Schwessinger B."/>
            <person name="Raley C."/>
            <person name="Palmer J.M."/>
            <person name="Garnica D."/>
            <person name="Upadhyaya N."/>
            <person name="Rathjen J."/>
            <person name="Taylor J.M."/>
            <person name="Park R.F."/>
            <person name="Dodds P.N."/>
            <person name="Hirsch C.D."/>
            <person name="Kianian S.F."/>
            <person name="Figueroa M."/>
        </authorList>
    </citation>
    <scope>NUCLEOTIDE SEQUENCE [LARGE SCALE GENOMIC DNA]</scope>
    <source>
        <strain evidence="1">12SD80</strain>
    </source>
</reference>
<dbReference type="PANTHER" id="PTHR33129:SF1">
    <property type="entry name" value="ATP-BINDING PROTEIN"/>
    <property type="match status" value="1"/>
</dbReference>
<name>A0A2N5TB52_9BASI</name>
<accession>A0A2N5TB52</accession>
<dbReference type="AlphaFoldDB" id="A0A2N5TB52"/>
<dbReference type="PANTHER" id="PTHR33129">
    <property type="entry name" value="PROTEIN KINASE DOMAIN-CONTAINING PROTEIN-RELATED"/>
    <property type="match status" value="1"/>
</dbReference>
<sequence length="398" mass="43979">MTPWSYEEIQSCKAILYPEEGILPTTLLDQVFKWYGGVPRYVLSLASAGFITSGGNEHAVLHALVAELTQAITTQDRGTDIIYAHWYRTRDGEYSHRVLHIQLRAALPLYGGFESTDSQSSKNVVSLSAGPPMTTGFSPAYPKQVLQAAAYSGMPASSNMLKAWTNAAIYMHLCFESYAHAVLQDGGTLEVCQLCRDLPSDQNKERVTFPAAESQFFRAYKDILDLMGTNVLWQSAKKYLPSVKLLHGPATRFQVTVWETQHIMQASGPSAMLSRWWPASPNLAQGSTLRFASNLYLTYQAQQYLTKDSQLIKGPPEDVGKVEQWALIEDSAGAREAVITPTHNTHHTTQPIPCTPPSANIQLHLRESAPPGFDMASTPHLTTHNLALLQLAYKSSPI</sequence>